<proteinExistence type="predicted"/>
<feature type="compositionally biased region" description="Acidic residues" evidence="1">
    <location>
        <begin position="67"/>
        <end position="99"/>
    </location>
</feature>
<accession>A0A9D4GW18</accession>
<protein>
    <submittedName>
        <fullName evidence="3">Uncharacterized protein</fullName>
    </submittedName>
</protein>
<organism evidence="3 4">
    <name type="scientific">Dreissena polymorpha</name>
    <name type="common">Zebra mussel</name>
    <name type="synonym">Mytilus polymorpha</name>
    <dbReference type="NCBI Taxonomy" id="45954"/>
    <lineage>
        <taxon>Eukaryota</taxon>
        <taxon>Metazoa</taxon>
        <taxon>Spiralia</taxon>
        <taxon>Lophotrochozoa</taxon>
        <taxon>Mollusca</taxon>
        <taxon>Bivalvia</taxon>
        <taxon>Autobranchia</taxon>
        <taxon>Heteroconchia</taxon>
        <taxon>Euheterodonta</taxon>
        <taxon>Imparidentia</taxon>
        <taxon>Neoheterodontei</taxon>
        <taxon>Myida</taxon>
        <taxon>Dreissenoidea</taxon>
        <taxon>Dreissenidae</taxon>
        <taxon>Dreissena</taxon>
    </lineage>
</organism>
<feature type="chain" id="PRO_5039022507" evidence="2">
    <location>
        <begin position="17"/>
        <end position="99"/>
    </location>
</feature>
<gene>
    <name evidence="3" type="ORF">DPMN_125861</name>
</gene>
<evidence type="ECO:0000313" key="4">
    <source>
        <dbReference type="Proteomes" id="UP000828390"/>
    </source>
</evidence>
<evidence type="ECO:0000256" key="2">
    <source>
        <dbReference type="SAM" id="SignalP"/>
    </source>
</evidence>
<dbReference type="Proteomes" id="UP000828390">
    <property type="component" value="Unassembled WGS sequence"/>
</dbReference>
<comment type="caution">
    <text evidence="3">The sequence shown here is derived from an EMBL/GenBank/DDBJ whole genome shotgun (WGS) entry which is preliminary data.</text>
</comment>
<evidence type="ECO:0000313" key="3">
    <source>
        <dbReference type="EMBL" id="KAH3824033.1"/>
    </source>
</evidence>
<reference evidence="3" key="2">
    <citation type="submission" date="2020-11" db="EMBL/GenBank/DDBJ databases">
        <authorList>
            <person name="McCartney M.A."/>
            <person name="Auch B."/>
            <person name="Kono T."/>
            <person name="Mallez S."/>
            <person name="Becker A."/>
            <person name="Gohl D.M."/>
            <person name="Silverstein K.A.T."/>
            <person name="Koren S."/>
            <person name="Bechman K.B."/>
            <person name="Herman A."/>
            <person name="Abrahante J.E."/>
            <person name="Garbe J."/>
        </authorList>
    </citation>
    <scope>NUCLEOTIDE SEQUENCE</scope>
    <source>
        <strain evidence="3">Duluth1</strain>
        <tissue evidence="3">Whole animal</tissue>
    </source>
</reference>
<name>A0A9D4GW18_DREPO</name>
<evidence type="ECO:0000256" key="1">
    <source>
        <dbReference type="SAM" id="MobiDB-lite"/>
    </source>
</evidence>
<feature type="region of interest" description="Disordered" evidence="1">
    <location>
        <begin position="63"/>
        <end position="99"/>
    </location>
</feature>
<reference evidence="3" key="1">
    <citation type="journal article" date="2019" name="bioRxiv">
        <title>The Genome of the Zebra Mussel, Dreissena polymorpha: A Resource for Invasive Species Research.</title>
        <authorList>
            <person name="McCartney M.A."/>
            <person name="Auch B."/>
            <person name="Kono T."/>
            <person name="Mallez S."/>
            <person name="Zhang Y."/>
            <person name="Obille A."/>
            <person name="Becker A."/>
            <person name="Abrahante J.E."/>
            <person name="Garbe J."/>
            <person name="Badalamenti J.P."/>
            <person name="Herman A."/>
            <person name="Mangelson H."/>
            <person name="Liachko I."/>
            <person name="Sullivan S."/>
            <person name="Sone E.D."/>
            <person name="Koren S."/>
            <person name="Silverstein K.A.T."/>
            <person name="Beckman K.B."/>
            <person name="Gohl D.M."/>
        </authorList>
    </citation>
    <scope>NUCLEOTIDE SEQUENCE</scope>
    <source>
        <strain evidence="3">Duluth1</strain>
        <tissue evidence="3">Whole animal</tissue>
    </source>
</reference>
<sequence length="99" mass="11807">MMMMMMMMMLMRSLMTIINRTSELKHFRALLEFERIMQTENKARLQKEYDRKRAIRLYCADSVGKGEDDDADAAADDDDDDDYEEEEQDDHDDNDDHDD</sequence>
<feature type="signal peptide" evidence="2">
    <location>
        <begin position="1"/>
        <end position="16"/>
    </location>
</feature>
<keyword evidence="2" id="KW-0732">Signal</keyword>
<dbReference type="EMBL" id="JAIWYP010000005">
    <property type="protein sequence ID" value="KAH3824033.1"/>
    <property type="molecule type" value="Genomic_DNA"/>
</dbReference>
<dbReference type="AlphaFoldDB" id="A0A9D4GW18"/>
<keyword evidence="4" id="KW-1185">Reference proteome</keyword>